<keyword evidence="2" id="KW-0418">Kinase</keyword>
<dbReference type="GO" id="GO:0005886">
    <property type="term" value="C:plasma membrane"/>
    <property type="evidence" value="ECO:0007669"/>
    <property type="project" value="TreeGrafter"/>
</dbReference>
<reference evidence="2 4" key="3">
    <citation type="submission" date="2020-09" db="EMBL/GenBank/DDBJ databases">
        <title>Complete, closed and curated genome sequences of Photobacterium damselae subsp. piscicida isolates from Australia indicate localised evolution and additional plasmid-borne pathogenicity mechanisms.</title>
        <authorList>
            <person name="Baseggio L."/>
            <person name="Silayeva O."/>
            <person name="Buller N."/>
            <person name="Landos M."/>
            <person name="Engelstaedter J."/>
            <person name="Barnes A.C."/>
        </authorList>
    </citation>
    <scope>NUCLEOTIDE SEQUENCE [LARGE SCALE GENOMIC DNA]</scope>
    <source>
        <strain evidence="2 4">AS-16-0540-1</strain>
    </source>
</reference>
<reference evidence="3" key="2">
    <citation type="submission" date="2017-05" db="EMBL/GenBank/DDBJ databases">
        <title>Whole genome sequence of fish pathogenic bacteria, Photobacterium damselae subsp. piscicida, strain 91-197, isolated from hybrid striped bass (Morone sp.) in USA.</title>
        <authorList>
            <person name="Teru Y."/>
            <person name="Hikima J."/>
            <person name="Kono T."/>
            <person name="Sakai M."/>
            <person name="Takano T."/>
            <person name="Hawke J.P."/>
            <person name="Takeyama H."/>
            <person name="Aoki T."/>
        </authorList>
    </citation>
    <scope>NUCLEOTIDE SEQUENCE [LARGE SCALE GENOMIC DNA]</scope>
    <source>
        <strain evidence="3">91-197</strain>
    </source>
</reference>
<dbReference type="PANTHER" id="PTHR32309">
    <property type="entry name" value="TYROSINE-PROTEIN KINASE"/>
    <property type="match status" value="1"/>
</dbReference>
<gene>
    <name evidence="2" type="ORF">IC627_01450</name>
    <name evidence="1" type="ORF">PDPUS_1_02953</name>
</gene>
<evidence type="ECO:0000313" key="1">
    <source>
        <dbReference type="EMBL" id="BAX54327.1"/>
    </source>
</evidence>
<name>A0A1V1V6T4_PHODP</name>
<dbReference type="EMBL" id="AP018045">
    <property type="protein sequence ID" value="BAX54327.1"/>
    <property type="molecule type" value="Genomic_DNA"/>
</dbReference>
<reference evidence="1" key="1">
    <citation type="journal article" date="2017" name="Genome Announc.">
        <title>Whole-Genome Sequence of Photobacterium damselae subsp. piscicida Strain 91-197, Isolated from Hybrid Striped Bass (Morone sp.) in the United States.</title>
        <authorList>
            <person name="Teru Y."/>
            <person name="Hikima J."/>
            <person name="Kono T."/>
            <person name="Sakai M."/>
            <person name="Takano T."/>
            <person name="Hawke J.P."/>
            <person name="Takeyama H."/>
            <person name="Aoki T."/>
        </authorList>
    </citation>
    <scope>NUCLEOTIDE SEQUENCE</scope>
    <source>
        <strain evidence="1">91-197</strain>
    </source>
</reference>
<dbReference type="Proteomes" id="UP000516656">
    <property type="component" value="Chromosome 1"/>
</dbReference>
<evidence type="ECO:0000313" key="3">
    <source>
        <dbReference type="Proteomes" id="UP000218676"/>
    </source>
</evidence>
<dbReference type="InterPro" id="IPR050445">
    <property type="entry name" value="Bact_polysacc_biosynth/exp"/>
</dbReference>
<dbReference type="EMBL" id="CP061854">
    <property type="protein sequence ID" value="QOD56782.1"/>
    <property type="molecule type" value="Genomic_DNA"/>
</dbReference>
<evidence type="ECO:0000313" key="2">
    <source>
        <dbReference type="EMBL" id="QOD56782.1"/>
    </source>
</evidence>
<organism evidence="1 3">
    <name type="scientific">Photobacterium damsela subsp. piscicida</name>
    <name type="common">Pasteurella piscicida</name>
    <dbReference type="NCBI Taxonomy" id="38294"/>
    <lineage>
        <taxon>Bacteria</taxon>
        <taxon>Pseudomonadati</taxon>
        <taxon>Pseudomonadota</taxon>
        <taxon>Gammaproteobacteria</taxon>
        <taxon>Vibrionales</taxon>
        <taxon>Vibrionaceae</taxon>
        <taxon>Photobacterium</taxon>
    </lineage>
</organism>
<dbReference type="Proteomes" id="UP000218676">
    <property type="component" value="Chromosome 1"/>
</dbReference>
<dbReference type="RefSeq" id="WP_086957309.1">
    <property type="nucleotide sequence ID" value="NZ_AP018045.1"/>
</dbReference>
<dbReference type="AlphaFoldDB" id="A0A1V1V6T4"/>
<keyword evidence="2" id="KW-0808">Transferase</keyword>
<dbReference type="GO" id="GO:0004713">
    <property type="term" value="F:protein tyrosine kinase activity"/>
    <property type="evidence" value="ECO:0007669"/>
    <property type="project" value="TreeGrafter"/>
</dbReference>
<dbReference type="InterPro" id="IPR027417">
    <property type="entry name" value="P-loop_NTPase"/>
</dbReference>
<dbReference type="PANTHER" id="PTHR32309:SF13">
    <property type="entry name" value="FERRIC ENTEROBACTIN TRANSPORT PROTEIN FEPE"/>
    <property type="match status" value="1"/>
</dbReference>
<dbReference type="Gene3D" id="3.40.50.300">
    <property type="entry name" value="P-loop containing nucleotide triphosphate hydrolases"/>
    <property type="match status" value="1"/>
</dbReference>
<proteinExistence type="predicted"/>
<accession>A0A1V1V6T4</accession>
<sequence length="227" mass="26190">MTNPWLSHEYEQIFQHIYRTHARVIIMCSATKQSGCSTIALWLAQRCANQQNTLLVELDLCGAGLGYSPVEWQLATEHHILHSDNLFILPQPDSAQSILQLRQQDKLQQYLNLWQQYYEFIVIDLGAVNHKHWRQLSACNLSKISDIAILSVALGKTTQEELHEAIELLKKGQLPLAGCIANQFYNPSLQQQLLNSLQRYKKIIPTKLFLFLERKIKHNQFLQGTEL</sequence>
<protein>
    <submittedName>
        <fullName evidence="2">Tyrosine-protein kinase family protein</fullName>
    </submittedName>
</protein>
<evidence type="ECO:0000313" key="4">
    <source>
        <dbReference type="Proteomes" id="UP000516656"/>
    </source>
</evidence>
<dbReference type="SUPFAM" id="SSF52540">
    <property type="entry name" value="P-loop containing nucleoside triphosphate hydrolases"/>
    <property type="match status" value="1"/>
</dbReference>